<reference evidence="2" key="1">
    <citation type="submission" date="2023-07" db="EMBL/GenBank/DDBJ databases">
        <title>draft genome sequence of fig (Ficus carica).</title>
        <authorList>
            <person name="Takahashi T."/>
            <person name="Nishimura K."/>
        </authorList>
    </citation>
    <scope>NUCLEOTIDE SEQUENCE</scope>
</reference>
<sequence>MLTWVSTWRQRSGSRAGQRGSTRTSVHSDRPTGAWASEDARAKVSHRGAWLRPSDRLPTDLGGARVRPRGSSWPTLVWAQDYMKSPSMKIHKECLKTPYARRDRDGRLAPLGAFWRWLGAPSARWGLLPPVGGRQAPGARGWRLAPLCVRAHA</sequence>
<evidence type="ECO:0000313" key="3">
    <source>
        <dbReference type="Proteomes" id="UP001187192"/>
    </source>
</evidence>
<dbReference type="AlphaFoldDB" id="A0AA88DYY6"/>
<keyword evidence="3" id="KW-1185">Reference proteome</keyword>
<dbReference type="Proteomes" id="UP001187192">
    <property type="component" value="Unassembled WGS sequence"/>
</dbReference>
<accession>A0AA88DYY6</accession>
<protein>
    <submittedName>
        <fullName evidence="2">Uncharacterized protein</fullName>
    </submittedName>
</protein>
<dbReference type="EMBL" id="BTGU01000195">
    <property type="protein sequence ID" value="GMN64812.1"/>
    <property type="molecule type" value="Genomic_DNA"/>
</dbReference>
<evidence type="ECO:0000256" key="1">
    <source>
        <dbReference type="SAM" id="MobiDB-lite"/>
    </source>
</evidence>
<evidence type="ECO:0000313" key="2">
    <source>
        <dbReference type="EMBL" id="GMN64812.1"/>
    </source>
</evidence>
<organism evidence="2 3">
    <name type="scientific">Ficus carica</name>
    <name type="common">Common fig</name>
    <dbReference type="NCBI Taxonomy" id="3494"/>
    <lineage>
        <taxon>Eukaryota</taxon>
        <taxon>Viridiplantae</taxon>
        <taxon>Streptophyta</taxon>
        <taxon>Embryophyta</taxon>
        <taxon>Tracheophyta</taxon>
        <taxon>Spermatophyta</taxon>
        <taxon>Magnoliopsida</taxon>
        <taxon>eudicotyledons</taxon>
        <taxon>Gunneridae</taxon>
        <taxon>Pentapetalae</taxon>
        <taxon>rosids</taxon>
        <taxon>fabids</taxon>
        <taxon>Rosales</taxon>
        <taxon>Moraceae</taxon>
        <taxon>Ficeae</taxon>
        <taxon>Ficus</taxon>
    </lineage>
</organism>
<proteinExistence type="predicted"/>
<comment type="caution">
    <text evidence="2">The sequence shown here is derived from an EMBL/GenBank/DDBJ whole genome shotgun (WGS) entry which is preliminary data.</text>
</comment>
<feature type="compositionally biased region" description="Low complexity" evidence="1">
    <location>
        <begin position="9"/>
        <end position="25"/>
    </location>
</feature>
<name>A0AA88DYY6_FICCA</name>
<gene>
    <name evidence="2" type="ORF">TIFTF001_033865</name>
</gene>
<feature type="region of interest" description="Disordered" evidence="1">
    <location>
        <begin position="1"/>
        <end position="39"/>
    </location>
</feature>